<dbReference type="AlphaFoldDB" id="M1M269"/>
<organism evidence="4 5">
    <name type="scientific">Candidatus Kinetoplastidibacterium galati TCC219</name>
    <dbReference type="NCBI Taxonomy" id="1208921"/>
    <lineage>
        <taxon>Bacteria</taxon>
        <taxon>Pseudomonadati</taxon>
        <taxon>Pseudomonadota</taxon>
        <taxon>Betaproteobacteria</taxon>
        <taxon>Candidatus Kinetoplastidibacterium</taxon>
    </lineage>
</organism>
<dbReference type="InterPro" id="IPR003140">
    <property type="entry name" value="PLipase/COase/thioEstase"/>
</dbReference>
<keyword evidence="2" id="KW-0378">Hydrolase</keyword>
<accession>M1M269</accession>
<dbReference type="eggNOG" id="COG0400">
    <property type="taxonomic scope" value="Bacteria"/>
</dbReference>
<dbReference type="PATRIC" id="fig|1208921.3.peg.600"/>
<dbReference type="RefSeq" id="WP_015389793.1">
    <property type="nucleotide sequence ID" value="NC_020284.1"/>
</dbReference>
<evidence type="ECO:0000313" key="5">
    <source>
        <dbReference type="Proteomes" id="UP000011658"/>
    </source>
</evidence>
<protein>
    <submittedName>
        <fullName evidence="4">Putative esterase</fullName>
    </submittedName>
</protein>
<dbReference type="GO" id="GO:0016787">
    <property type="term" value="F:hydrolase activity"/>
    <property type="evidence" value="ECO:0007669"/>
    <property type="project" value="UniProtKB-KW"/>
</dbReference>
<reference evidence="4 5" key="1">
    <citation type="journal article" date="2013" name="Genome Biol. Evol.">
        <title>Genome evolution and phylogenomic analysis of candidatus kinetoplastibacterium, the betaproteobacterial endosymbionts of strigomonas and angomonas.</title>
        <authorList>
            <person name="Alves J.M."/>
            <person name="Serrano M.G."/>
            <person name="Maia da Silva F."/>
            <person name="Voegtly L.J."/>
            <person name="Matveyev A.V."/>
            <person name="Teixeira M.M."/>
            <person name="Camargo E.P."/>
            <person name="Buck G.A."/>
        </authorList>
    </citation>
    <scope>NUCLEOTIDE SEQUENCE [LARGE SCALE GENOMIC DNA]</scope>
    <source>
        <strain evidence="4 5">TCC219</strain>
    </source>
</reference>
<evidence type="ECO:0000256" key="2">
    <source>
        <dbReference type="ARBA" id="ARBA00022801"/>
    </source>
</evidence>
<dbReference type="EMBL" id="CP003806">
    <property type="protein sequence ID" value="AGF49309.1"/>
    <property type="molecule type" value="Genomic_DNA"/>
</dbReference>
<evidence type="ECO:0000256" key="1">
    <source>
        <dbReference type="ARBA" id="ARBA00006499"/>
    </source>
</evidence>
<dbReference type="PANTHER" id="PTHR10655:SF17">
    <property type="entry name" value="LYSOPHOSPHOLIPASE-LIKE PROTEIN 1"/>
    <property type="match status" value="1"/>
</dbReference>
<dbReference type="Proteomes" id="UP000011658">
    <property type="component" value="Chromosome"/>
</dbReference>
<keyword evidence="5" id="KW-1185">Reference proteome</keyword>
<dbReference type="InterPro" id="IPR050565">
    <property type="entry name" value="LYPA1-2/EST-like"/>
</dbReference>
<evidence type="ECO:0000259" key="3">
    <source>
        <dbReference type="Pfam" id="PF02230"/>
    </source>
</evidence>
<gene>
    <name evidence="4" type="ORF">ST1E_0038</name>
</gene>
<name>M1M269_9PROT</name>
<feature type="domain" description="Phospholipase/carboxylesterase/thioesterase" evidence="3">
    <location>
        <begin position="5"/>
        <end position="211"/>
    </location>
</feature>
<dbReference type="PANTHER" id="PTHR10655">
    <property type="entry name" value="LYSOPHOSPHOLIPASE-RELATED"/>
    <property type="match status" value="1"/>
</dbReference>
<proteinExistence type="inferred from homology"/>
<comment type="similarity">
    <text evidence="1">Belongs to the AB hydrolase superfamily. AB hydrolase 2 family.</text>
</comment>
<dbReference type="KEGG" id="kga:ST1E_0038"/>
<dbReference type="InterPro" id="IPR029058">
    <property type="entry name" value="AB_hydrolase_fold"/>
</dbReference>
<dbReference type="SUPFAM" id="SSF53474">
    <property type="entry name" value="alpha/beta-Hydrolases"/>
    <property type="match status" value="1"/>
</dbReference>
<dbReference type="Pfam" id="PF02230">
    <property type="entry name" value="Abhydrolase_2"/>
    <property type="match status" value="1"/>
</dbReference>
<dbReference type="HOGENOM" id="CLU_049413_3_2_4"/>
<sequence>MEIETSTKPSHTIIWLHGLGANAQDSLDILNNLDIHDLNIRFVCPNAPERHISVNHGLKMRAWYDIKSSVIDENEDISGIEESACIVNDLINKEKSKGIKTSNIILGGFSQGCALALYIGLSRAEKINGIIALSGYLPAQKYLISKLNHHLDLDIFVGHGVNDSVITSSYPKKYIELLRTNGYRNVTFKNYNIEHNICIDELKDVSKKIKEMVTKNY</sequence>
<dbReference type="Gene3D" id="3.40.50.1820">
    <property type="entry name" value="alpha/beta hydrolase"/>
    <property type="match status" value="1"/>
</dbReference>
<evidence type="ECO:0000313" key="4">
    <source>
        <dbReference type="EMBL" id="AGF49309.1"/>
    </source>
</evidence>